<protein>
    <submittedName>
        <fullName evidence="1">Uncharacterized protein</fullName>
    </submittedName>
</protein>
<comment type="caution">
    <text evidence="1">The sequence shown here is derived from an EMBL/GenBank/DDBJ whole genome shotgun (WGS) entry which is preliminary data.</text>
</comment>
<dbReference type="EMBL" id="JAURUO010000008">
    <property type="protein sequence ID" value="MDP9728816.1"/>
    <property type="molecule type" value="Genomic_DNA"/>
</dbReference>
<organism evidence="1 2">
    <name type="scientific">Alicyclobacillus tolerans</name>
    <dbReference type="NCBI Taxonomy" id="90970"/>
    <lineage>
        <taxon>Bacteria</taxon>
        <taxon>Bacillati</taxon>
        <taxon>Bacillota</taxon>
        <taxon>Bacilli</taxon>
        <taxon>Bacillales</taxon>
        <taxon>Alicyclobacillaceae</taxon>
        <taxon>Alicyclobacillus</taxon>
    </lineage>
</organism>
<dbReference type="Proteomes" id="UP001229209">
    <property type="component" value="Unassembled WGS sequence"/>
</dbReference>
<keyword evidence="2" id="KW-1185">Reference proteome</keyword>
<gene>
    <name evidence="1" type="ORF">J2S04_001767</name>
</gene>
<evidence type="ECO:0000313" key="2">
    <source>
        <dbReference type="Proteomes" id="UP001229209"/>
    </source>
</evidence>
<reference evidence="1 2" key="1">
    <citation type="submission" date="2023-07" db="EMBL/GenBank/DDBJ databases">
        <title>Genomic Encyclopedia of Type Strains, Phase IV (KMG-IV): sequencing the most valuable type-strain genomes for metagenomic binning, comparative biology and taxonomic classification.</title>
        <authorList>
            <person name="Goeker M."/>
        </authorList>
    </citation>
    <scope>NUCLEOTIDE SEQUENCE [LARGE SCALE GENOMIC DNA]</scope>
    <source>
        <strain evidence="1 2">DSM 25924</strain>
    </source>
</reference>
<accession>A0ABT9LX24</accession>
<sequence length="94" mass="10840">MATCTQKFHYASYWEFPTAESVLAVEETKLVDRVSKLCPSRSPRWASESAAKIVASAKRNPFLSPRLQSQLFSLEMYIQILLQYQEHLSTLKTR</sequence>
<evidence type="ECO:0000313" key="1">
    <source>
        <dbReference type="EMBL" id="MDP9728816.1"/>
    </source>
</evidence>
<name>A0ABT9LX24_9BACL</name>
<proteinExistence type="predicted"/>